<dbReference type="PROSITE" id="PS00012">
    <property type="entry name" value="PHOSPHOPANTETHEINE"/>
    <property type="match status" value="1"/>
</dbReference>
<dbReference type="InterPro" id="IPR013968">
    <property type="entry name" value="PKS_KR"/>
</dbReference>
<keyword evidence="5" id="KW-0436">Ligase</keyword>
<feature type="active site" description="Proton donor; for dehydratase activity" evidence="11">
    <location>
        <position position="1905"/>
    </location>
</feature>
<evidence type="ECO:0000259" key="16">
    <source>
        <dbReference type="PROSITE" id="PS52019"/>
    </source>
</evidence>
<dbReference type="InterPro" id="IPR000182">
    <property type="entry name" value="GNAT_dom"/>
</dbReference>
<dbReference type="InterPro" id="IPR016039">
    <property type="entry name" value="Thiolase-like"/>
</dbReference>
<dbReference type="InterPro" id="IPR014030">
    <property type="entry name" value="Ketoacyl_synth_N"/>
</dbReference>
<dbReference type="OrthoDB" id="4516163at2"/>
<feature type="compositionally biased region" description="Polar residues" evidence="12">
    <location>
        <begin position="1791"/>
        <end position="1804"/>
    </location>
</feature>
<dbReference type="Gene3D" id="3.40.366.10">
    <property type="entry name" value="Malonyl-Coenzyme A Acyl Carrier Protein, domain 2"/>
    <property type="match status" value="1"/>
</dbReference>
<evidence type="ECO:0000256" key="3">
    <source>
        <dbReference type="ARBA" id="ARBA00022450"/>
    </source>
</evidence>
<dbReference type="Pfam" id="PF00501">
    <property type="entry name" value="AMP-binding"/>
    <property type="match status" value="1"/>
</dbReference>
<dbReference type="Gene3D" id="3.30.559.30">
    <property type="entry name" value="Nonribosomal peptide synthetase, condensation domain"/>
    <property type="match status" value="1"/>
</dbReference>
<dbReference type="InterPro" id="IPR025110">
    <property type="entry name" value="AMP-bd_C"/>
</dbReference>
<dbReference type="InterPro" id="IPR049900">
    <property type="entry name" value="PKS_mFAS_DH"/>
</dbReference>
<comment type="cofactor">
    <cofactor evidence="1">
        <name>pantetheine 4'-phosphate</name>
        <dbReference type="ChEBI" id="CHEBI:47942"/>
    </cofactor>
</comment>
<dbReference type="SUPFAM" id="SSF56784">
    <property type="entry name" value="HAD-like"/>
    <property type="match status" value="1"/>
</dbReference>
<dbReference type="InterPro" id="IPR023213">
    <property type="entry name" value="CAT-like_dom_sf"/>
</dbReference>
<gene>
    <name evidence="17" type="ORF">NCTC1934_03259</name>
</gene>
<feature type="domain" description="Carrier" evidence="13">
    <location>
        <begin position="2522"/>
        <end position="2600"/>
    </location>
</feature>
<dbReference type="GO" id="GO:0016874">
    <property type="term" value="F:ligase activity"/>
    <property type="evidence" value="ECO:0007669"/>
    <property type="project" value="UniProtKB-KW"/>
</dbReference>
<dbReference type="InterPro" id="IPR014043">
    <property type="entry name" value="Acyl_transferase_dom"/>
</dbReference>
<dbReference type="Gene3D" id="3.10.129.110">
    <property type="entry name" value="Polyketide synthase dehydratase"/>
    <property type="match status" value="1"/>
</dbReference>
<keyword evidence="6 17" id="KW-0808">Transferase</keyword>
<feature type="compositionally biased region" description="Low complexity" evidence="12">
    <location>
        <begin position="1824"/>
        <end position="1839"/>
    </location>
</feature>
<feature type="domain" description="PKS/mFAS DH" evidence="16">
    <location>
        <begin position="1672"/>
        <end position="1981"/>
    </location>
</feature>
<dbReference type="SMART" id="SM00823">
    <property type="entry name" value="PKS_PP"/>
    <property type="match status" value="2"/>
</dbReference>
<evidence type="ECO:0000256" key="4">
    <source>
        <dbReference type="ARBA" id="ARBA00022553"/>
    </source>
</evidence>
<dbReference type="Pfam" id="PF00668">
    <property type="entry name" value="Condensation"/>
    <property type="match status" value="1"/>
</dbReference>
<dbReference type="InterPro" id="IPR023214">
    <property type="entry name" value="HAD_sf"/>
</dbReference>
<dbReference type="NCBIfam" id="TIGR01681">
    <property type="entry name" value="HAD-SF-IIIC"/>
    <property type="match status" value="1"/>
</dbReference>
<dbReference type="Gene3D" id="3.40.47.10">
    <property type="match status" value="1"/>
</dbReference>
<dbReference type="InterPro" id="IPR050091">
    <property type="entry name" value="PKS_NRPS_Biosynth_Enz"/>
</dbReference>
<dbReference type="GO" id="GO:0071766">
    <property type="term" value="P:Actinobacterium-type cell wall biogenesis"/>
    <property type="evidence" value="ECO:0007669"/>
    <property type="project" value="UniProtKB-ARBA"/>
</dbReference>
<evidence type="ECO:0000256" key="1">
    <source>
        <dbReference type="ARBA" id="ARBA00001957"/>
    </source>
</evidence>
<dbReference type="CDD" id="cd08956">
    <property type="entry name" value="KR_3_FAS_SDR_x"/>
    <property type="match status" value="1"/>
</dbReference>
<dbReference type="Gene3D" id="3.40.50.1000">
    <property type="entry name" value="HAD superfamily/HAD-like"/>
    <property type="match status" value="1"/>
</dbReference>
<evidence type="ECO:0000259" key="15">
    <source>
        <dbReference type="PROSITE" id="PS52004"/>
    </source>
</evidence>
<organism evidence="17 18">
    <name type="scientific">Nocardia otitidiscaviarum</name>
    <dbReference type="NCBI Taxonomy" id="1823"/>
    <lineage>
        <taxon>Bacteria</taxon>
        <taxon>Bacillati</taxon>
        <taxon>Actinomycetota</taxon>
        <taxon>Actinomycetes</taxon>
        <taxon>Mycobacteriales</taxon>
        <taxon>Nocardiaceae</taxon>
        <taxon>Nocardia</taxon>
    </lineage>
</organism>
<dbReference type="Pfam" id="PF14765">
    <property type="entry name" value="PS-DH"/>
    <property type="match status" value="1"/>
</dbReference>
<dbReference type="GO" id="GO:0031177">
    <property type="term" value="F:phosphopantetheine binding"/>
    <property type="evidence" value="ECO:0007669"/>
    <property type="project" value="InterPro"/>
</dbReference>
<dbReference type="InterPro" id="IPR036412">
    <property type="entry name" value="HAD-like_sf"/>
</dbReference>
<dbReference type="InterPro" id="IPR036514">
    <property type="entry name" value="SGNH_hydro_sf"/>
</dbReference>
<reference evidence="17 18" key="1">
    <citation type="submission" date="2018-06" db="EMBL/GenBank/DDBJ databases">
        <authorList>
            <consortium name="Pathogen Informatics"/>
            <person name="Doyle S."/>
        </authorList>
    </citation>
    <scope>NUCLEOTIDE SEQUENCE [LARGE SCALE GENOMIC DNA]</scope>
    <source>
        <strain evidence="17 18">NCTC1934</strain>
    </source>
</reference>
<dbReference type="InterPro" id="IPR000873">
    <property type="entry name" value="AMP-dep_synth/lig_dom"/>
</dbReference>
<dbReference type="InterPro" id="IPR010033">
    <property type="entry name" value="HAD_SF_ppase_IIIC"/>
</dbReference>
<name>A0A378YNI2_9NOCA</name>
<dbReference type="InterPro" id="IPR032821">
    <property type="entry name" value="PKS_assoc"/>
</dbReference>
<dbReference type="InterPro" id="IPR006162">
    <property type="entry name" value="Ppantetheine_attach_site"/>
</dbReference>
<dbReference type="Pfam" id="PF02801">
    <property type="entry name" value="Ketoacyl-synt_C"/>
    <property type="match status" value="1"/>
</dbReference>
<dbReference type="InterPro" id="IPR018201">
    <property type="entry name" value="Ketoacyl_synth_AS"/>
</dbReference>
<feature type="region of interest" description="N-terminal hotdog fold" evidence="11">
    <location>
        <begin position="1672"/>
        <end position="1796"/>
    </location>
</feature>
<dbReference type="SUPFAM" id="SSF52151">
    <property type="entry name" value="FabD/lysophospholipase-like"/>
    <property type="match status" value="1"/>
</dbReference>
<dbReference type="PROSITE" id="PS52004">
    <property type="entry name" value="KS3_2"/>
    <property type="match status" value="1"/>
</dbReference>
<evidence type="ECO:0000256" key="2">
    <source>
        <dbReference type="ARBA" id="ARBA00006432"/>
    </source>
</evidence>
<feature type="domain" description="N-acetyltransferase" evidence="14">
    <location>
        <begin position="3467"/>
        <end position="3616"/>
    </location>
</feature>
<feature type="domain" description="Carrier" evidence="13">
    <location>
        <begin position="590"/>
        <end position="667"/>
    </location>
</feature>
<sequence>MVTTFVDTLFAQVEARPTDLVYRFLDSGDVDGVVRETRYAELGLRVRAIGAALQDSRPRRALLLYPAGPEFAEAFLGCLAAGVVAVPAPLPEWDNRSLRRLRRMVAHAEVDVVLAPRRIAADTAALCAEIPELTGLPWLATDLVAGDEAARWREPDLGADAVAFIQYTSGSTSAPRGVVLTHENLLHNQAALAAGLGHDRAFADSWDGALFASWLPMYHDMGLIAPLLHTVYLGAHSVLMSPLHFLQRPERWLRAISTYRAHTSGGPNFAYELCVRKIAPEQLEQLDLSRWRVAFNGSEPVRATTVRRFADTFGPVGFRAKSHHPVYGLAEATLIVTAPDPTATPTLRELVSPGGTRELVGVGRPVPGMSVAIVDPERGTECADGDEGEIWVAGNSVAGGYFRDEQASAEVFGATLPGDSRPFLRTGDLGIVSGGELFITGRRKDLLIVDGRNHYPQDIESTVEAAHAGVRPGCIAAFSVEFAAAGEQPVVVAEVRGEDADELAAIEAAVRGAVATEHGLTLANVMLLRPGTIFKTSSGKIQRAASRAAYASGELLELAAGPLRSPEDELYDYEPPTATAESDAEEAAGPSADAIRSWLVQEIARQAALDPERIDVRLPLVEFGLGSHDLVELVVELSDFVGRFLDTNMFFDHPTIEGVAAALAPAAPIVADPVAPAAPVSAEPADGRDGSADEAADDDAIAILSMACRFPGGVDSPEALWRLLDGTGDALTDVPPDRWDIDGLYDPDTTATGKAYTFRGGYVDGVDRFDAAFFGIGPREATVMDPQQRIMLQLAWEAIERSGRDPRALHGSATGVYLGVYSTGYLADPAPEQLNGQVGTGLSPSVASGRISYTLGLHGPAVTLDTACSSSIVAMHSAMQALRAGECELALAGGATLLMSPTAHIELCKLGVLSPTGRCAPFAADGDGTVWAEGAGLVLLKRLGDARRDGDRVLAVIRGSAVNQDGRSQGLSAPNGAAQEQVLRSALRVSGLAPEDVDYVEAHGTGTALGDPIEARALARVFGPGRDPARPLGIGSLKSNVGHTQAAAGVGSVMKLVLALQHERIPATLHASVPSPQVDWERGGIAVAAEPLPWRRGDRPRRAGVSAFGLSGTNAHLVLEEAPLALVEPQVEAARAVVGGTAARTSVGAGPQMGAGTDTAGTDTTGTAAARAAADSAADSDDAATDAGSADAAGAEFGTAVTAGTVAASDTAGAGAGDKVVLLPISARSPASLHGQAERLLEMVAADPGLRPGPVARSLALHRSRFERRAVVVAGDRDEMVGGLRELVDGRSSPRVVRGAGTVLTNAKTAFSFPGQGTQWVGMARDLLDSTPEFRAEFERCDKAFGALTGWSLVDRLTGMTAADLMDFPVVQPLLFATMAGLAATWRAAGVTPDAVVGHSQGEIAAAYCAGVIELDDAARIVVARSRLMQTVPEPGAMAIVRLPEAELAPRLERVDGRVSVAAVNVPDATVVAGAQADVERLVAELDLDGVSAQLRAAGRGYGGHCRLIEAIRGPLSAELGDLIAEAPATQWYSTVTGEPVTGEIGPDYWYRNARETVRFAATVERMIADGFRYFVELGVHPSLTAAVRTVSEGLAREVVAVGSLVRDQDGPSCLARARAELWVAGHELDWTALVPESGRVDLPTYAFDERRFWTERVHRDTTALGLEDSAHPILVAVVPQPDSDGVLLTGRVSRRLQPWVADHAGPTAVLLPGAALVEMAVRAGDEVGSPIVRELVLRAPLLIPEQGAVGVQTVVGGAGADGLRTVRVYSRDESDPDAQWTLNADGTLCQESETPLPQTNTGASAPHTPLPRAQTSVNTSHLPPQAETTAPPAPGTAWPPENALRIDIDALYDALIARGHHYGPAFRALRSAWRHGDEIVADVELPESVHADAASYGIHPALLDAALHVTTLFSDGDDHALLPFVWTDVQLWATGAAALRVRLARTGADTVTLTATDRTGRPVVSVGGVLSRPVSAAQWDAATLSTAYRRLFRMEWTHLEPPAPRRTPTLGDWEDTAAPTADVLVLPVPRGTAPEQVHAAAQRVLTALRTFVGDSRFEHSTLVVRTHGAVPVATVSTSTVPGRLVSAATREVDAGGPSRHDAAVPGATIPSAAPSTGATPPPHRAAHGTTNPSRPARSGARPLPETTVSGANGAAEDGGAHMPAVGRSPIQVPDPAGAVVWGLVRSAQSENPGRILLLDTDESEADIGALLAAGEPQVAVRGGVALRPRLVRLPEGGALERVRIGDGAVLITGAPGRLGSALARHLVEAYGVRDLVLVSRRGIDGPGGRALCADLEGRGVRVRFAACDITDRPALADLLGELPLAGVVHAATVLDDGTIGSLTSGQLDRVLRPKVDAAHHLHELTRDRELRFFVLFSAAGGLFGTPGQANYAAANAYLDALALYRRSLGLPAQSLAWGAWEVEKYDHYARADVQRIERAGIRTFSVAQGMACFDAALAVGDPLLVPLLLDTRVLRRSPSAPPLLRGLVYRAPQRAVADRATVEAAAGAHLADELRTRPRPEAVARAVTALAEWTGQVLGHTGTESVATDEPFQSLGLDSLMAIELRNKVRDHTGVSVPLGTILAERTLTDLADHLVDEITRTTAGSDIAASDPTGSPDADQPAIPEVEVLPVTRDMMRLLRTEQLGIPSAAQTGGVAVRLPALVTPERLEQAVARLARRHAALRTTIRPGEEYGRQLEIHREPGQLTGWRALDRLDDTVIAAAFRELMARPFDLEAGPLWRFELLTAESARPVLLFGAHHAMSDVQSMLLVAGELTADLSGAPLGDTVTNRDTHQLIAAQPHRRDRDDTAADRWREAFTGAERLELTLANPRPAQRSYGAGAIALDLPDGLHERVADRARDLGLTPAAVFLAALTVLLARRQHVERFAIAVPVDTRMHADATDAVGYFGVPVPFPAAVAAGEPVGEVLRRTGACLRDLLAPGAGLADALAALARAGLHRDNAPLIEVYFNYLRANSAVATAEVVPVSTGFSDLDLMVAVLPDTGQVWFTYNTDIIDERTCAAFGADYLDTVATAIGDPDAAAVPGTAAREAAAQTHETPPPAAPSTHRMTRPQPDTAAQPASSGPSPESDSRRAPQSLRVAVSATFALGRLPELLTAAAADTTPVTVVEAPYHQVLSSLRDPSGVFAPGATQLGIVLLRGSDLERFGAISDELLAELAADLPAAVREVAERTHRPMLVGILPSARAEQRFLDWERLVAERLRALPGVAVLEADAWTRHHPVDEPFDDRAEVLAHLPFSAEFQAAVALTLAATVDAVTEPAPKVIAVDGDDTLWSGVVGEIGSTAVVFDGARLILAQRLAEWRAAGTLLVLLTNNDEDVVRAVLDRTDSPLRADDFAVVSAGWEPKPERLEQVARTLRLGLDSFCYLDDNPVEVARMRARMPEVLAVTCPPADELEAFLTRLWPLVPVPATAEDRARADFYHRERERDTARAAMEFADFLNSLELAVTVEPLTEATVERAAQLVRRTTQFTLAAVTADDLESWRSDGEVWTATARDRFGDYGLISVLALRSDSDALWIRGWQLSCRALGRGIEERLLSWVADRAEALGHTAVRLAVERTPRNEPARRLAVRLLGGTPDERRLEVRATPERLRRFRSWDVRPDETEATGERN</sequence>
<feature type="region of interest" description="Disordered" evidence="12">
    <location>
        <begin position="1791"/>
        <end position="1839"/>
    </location>
</feature>
<evidence type="ECO:0000256" key="8">
    <source>
        <dbReference type="ARBA" id="ARBA00022832"/>
    </source>
</evidence>
<feature type="compositionally biased region" description="Low complexity" evidence="12">
    <location>
        <begin position="1154"/>
        <end position="1177"/>
    </location>
</feature>
<dbReference type="FunFam" id="3.40.50.12780:FF:000013">
    <property type="entry name" value="Long-chain-fatty-acid--AMP ligase FadD32"/>
    <property type="match status" value="1"/>
</dbReference>
<dbReference type="InterPro" id="IPR036736">
    <property type="entry name" value="ACP-like_sf"/>
</dbReference>
<evidence type="ECO:0000256" key="11">
    <source>
        <dbReference type="PROSITE-ProRule" id="PRU01363"/>
    </source>
</evidence>
<dbReference type="Gene3D" id="1.10.1200.10">
    <property type="entry name" value="ACP-like"/>
    <property type="match status" value="2"/>
</dbReference>
<evidence type="ECO:0000256" key="10">
    <source>
        <dbReference type="ARBA" id="ARBA00023315"/>
    </source>
</evidence>
<dbReference type="PROSITE" id="PS00455">
    <property type="entry name" value="AMP_BINDING"/>
    <property type="match status" value="1"/>
</dbReference>
<feature type="active site" description="Proton acceptor; for dehydratase activity" evidence="11">
    <location>
        <position position="1704"/>
    </location>
</feature>
<dbReference type="CDD" id="cd00833">
    <property type="entry name" value="PKS"/>
    <property type="match status" value="1"/>
</dbReference>
<dbReference type="InterPro" id="IPR042104">
    <property type="entry name" value="PKS_dehydratase_sf"/>
</dbReference>
<dbReference type="CDD" id="cd05931">
    <property type="entry name" value="FAAL"/>
    <property type="match status" value="1"/>
</dbReference>
<keyword evidence="9" id="KW-0443">Lipid metabolism</keyword>
<dbReference type="SMART" id="SM00822">
    <property type="entry name" value="PKS_KR"/>
    <property type="match status" value="1"/>
</dbReference>
<dbReference type="Pfam" id="PF16197">
    <property type="entry name" value="KAsynt_C_assoc"/>
    <property type="match status" value="1"/>
</dbReference>
<dbReference type="NCBIfam" id="TIGR01686">
    <property type="entry name" value="FkbH"/>
    <property type="match status" value="1"/>
</dbReference>
<accession>A0A378YNI2</accession>
<evidence type="ECO:0000256" key="6">
    <source>
        <dbReference type="ARBA" id="ARBA00022679"/>
    </source>
</evidence>
<dbReference type="Gene3D" id="3.40.50.720">
    <property type="entry name" value="NAD(P)-binding Rossmann-like Domain"/>
    <property type="match status" value="1"/>
</dbReference>
<dbReference type="InterPro" id="IPR016035">
    <property type="entry name" value="Acyl_Trfase/lysoPLipase"/>
</dbReference>
<keyword evidence="10 17" id="KW-0012">Acyltransferase</keyword>
<feature type="region of interest" description="Disordered" evidence="12">
    <location>
        <begin position="2091"/>
        <end position="2172"/>
    </location>
</feature>
<dbReference type="RefSeq" id="WP_115061530.1">
    <property type="nucleotide sequence ID" value="NZ_UGRY01000002.1"/>
</dbReference>
<dbReference type="InterPro" id="IPR001227">
    <property type="entry name" value="Ac_transferase_dom_sf"/>
</dbReference>
<dbReference type="InterPro" id="IPR049551">
    <property type="entry name" value="PKS_DH_C"/>
</dbReference>
<dbReference type="InterPro" id="IPR045851">
    <property type="entry name" value="AMP-bd_C_sf"/>
</dbReference>
<dbReference type="SMART" id="SM00827">
    <property type="entry name" value="PKS_AT"/>
    <property type="match status" value="1"/>
</dbReference>
<evidence type="ECO:0000256" key="5">
    <source>
        <dbReference type="ARBA" id="ARBA00022598"/>
    </source>
</evidence>
<dbReference type="Gene3D" id="3.40.50.12780">
    <property type="entry name" value="N-terminal domain of ligase-like"/>
    <property type="match status" value="1"/>
</dbReference>
<dbReference type="FunFam" id="3.40.47.10:FF:000019">
    <property type="entry name" value="Polyketide synthase type I"/>
    <property type="match status" value="1"/>
</dbReference>
<dbReference type="InterPro" id="IPR020845">
    <property type="entry name" value="AMP-binding_CS"/>
</dbReference>
<dbReference type="Pfam" id="PF00698">
    <property type="entry name" value="Acyl_transf_1"/>
    <property type="match status" value="1"/>
</dbReference>
<evidence type="ECO:0000259" key="14">
    <source>
        <dbReference type="PROSITE" id="PS51186"/>
    </source>
</evidence>
<dbReference type="InterPro" id="IPR016036">
    <property type="entry name" value="Malonyl_transacylase_ACP-bd"/>
</dbReference>
<evidence type="ECO:0000256" key="9">
    <source>
        <dbReference type="ARBA" id="ARBA00023098"/>
    </source>
</evidence>
<dbReference type="Pfam" id="PF08659">
    <property type="entry name" value="KR"/>
    <property type="match status" value="1"/>
</dbReference>
<dbReference type="EC" id="2.3.1.41" evidence="17"/>
<feature type="region of interest" description="Disordered" evidence="12">
    <location>
        <begin position="1145"/>
        <end position="1188"/>
    </location>
</feature>
<dbReference type="InterPro" id="IPR036291">
    <property type="entry name" value="NAD(P)-bd_dom_sf"/>
</dbReference>
<dbReference type="Proteomes" id="UP000255467">
    <property type="component" value="Unassembled WGS sequence"/>
</dbReference>
<dbReference type="Gene3D" id="3.30.70.3290">
    <property type="match status" value="2"/>
</dbReference>
<dbReference type="InterPro" id="IPR001242">
    <property type="entry name" value="Condensation_dom"/>
</dbReference>
<dbReference type="Pfam" id="PF23024">
    <property type="entry name" value="AMP-dom_DIP2-like"/>
    <property type="match status" value="1"/>
</dbReference>
<dbReference type="Pfam" id="PF22621">
    <property type="entry name" value="CurL-like_PKS_C"/>
    <property type="match status" value="1"/>
</dbReference>
<dbReference type="Pfam" id="PF00109">
    <property type="entry name" value="ketoacyl-synt"/>
    <property type="match status" value="1"/>
</dbReference>
<evidence type="ECO:0000259" key="13">
    <source>
        <dbReference type="PROSITE" id="PS50075"/>
    </source>
</evidence>
<dbReference type="PANTHER" id="PTHR43775:SF51">
    <property type="entry name" value="INACTIVE PHENOLPHTHIOCEROL SYNTHESIS POLYKETIDE SYNTHASE TYPE I PKS1-RELATED"/>
    <property type="match status" value="1"/>
</dbReference>
<dbReference type="SMART" id="SM00826">
    <property type="entry name" value="PKS_DH"/>
    <property type="match status" value="1"/>
</dbReference>
<keyword evidence="18" id="KW-1185">Reference proteome</keyword>
<feature type="region of interest" description="Disordered" evidence="12">
    <location>
        <begin position="3044"/>
        <end position="3097"/>
    </location>
</feature>
<dbReference type="SMART" id="SM00825">
    <property type="entry name" value="PKS_KS"/>
    <property type="match status" value="1"/>
</dbReference>
<dbReference type="InterPro" id="IPR009081">
    <property type="entry name" value="PP-bd_ACP"/>
</dbReference>
<dbReference type="SUPFAM" id="SSF55048">
    <property type="entry name" value="Probable ACP-binding domain of malonyl-CoA ACP transacylase"/>
    <property type="match status" value="1"/>
</dbReference>
<feature type="compositionally biased region" description="Low complexity" evidence="12">
    <location>
        <begin position="2108"/>
        <end position="2119"/>
    </location>
</feature>
<dbReference type="Pfam" id="PF00550">
    <property type="entry name" value="PP-binding"/>
    <property type="match status" value="2"/>
</dbReference>
<dbReference type="InterPro" id="IPR020806">
    <property type="entry name" value="PKS_PP-bd"/>
</dbReference>
<dbReference type="Gene3D" id="3.30.300.30">
    <property type="match status" value="1"/>
</dbReference>
<keyword evidence="3" id="KW-0596">Phosphopantetheine</keyword>
<evidence type="ECO:0000313" key="18">
    <source>
        <dbReference type="Proteomes" id="UP000255467"/>
    </source>
</evidence>
<feature type="compositionally biased region" description="Polar residues" evidence="12">
    <location>
        <begin position="3080"/>
        <end position="3089"/>
    </location>
</feature>
<feature type="compositionally biased region" description="Basic and acidic residues" evidence="12">
    <location>
        <begin position="2091"/>
        <end position="2103"/>
    </location>
</feature>
<dbReference type="Pfam" id="PF21089">
    <property type="entry name" value="PKS_DH_N"/>
    <property type="match status" value="1"/>
</dbReference>
<dbReference type="SUPFAM" id="SSF53901">
    <property type="entry name" value="Thiolase-like"/>
    <property type="match status" value="1"/>
</dbReference>
<dbReference type="PANTHER" id="PTHR43775">
    <property type="entry name" value="FATTY ACID SYNTHASE"/>
    <property type="match status" value="1"/>
</dbReference>
<keyword evidence="7" id="KW-0677">Repeat</keyword>
<dbReference type="GO" id="GO:0004312">
    <property type="term" value="F:fatty acid synthase activity"/>
    <property type="evidence" value="ECO:0007669"/>
    <property type="project" value="TreeGrafter"/>
</dbReference>
<protein>
    <submittedName>
        <fullName evidence="17">Beta-ketoacyl-acyl-carrier-protein synthase I</fullName>
        <ecNumber evidence="17">2.3.1.41</ecNumber>
    </submittedName>
</protein>
<feature type="region of interest" description="Disordered" evidence="12">
    <location>
        <begin position="566"/>
        <end position="588"/>
    </location>
</feature>
<dbReference type="InterPro" id="IPR010037">
    <property type="entry name" value="FkbH_domain"/>
</dbReference>
<feature type="domain" description="Ketosynthase family 3 (KS3)" evidence="15">
    <location>
        <begin position="698"/>
        <end position="1121"/>
    </location>
</feature>
<dbReference type="EMBL" id="UGRY01000002">
    <property type="protein sequence ID" value="SUA77959.1"/>
    <property type="molecule type" value="Genomic_DNA"/>
</dbReference>
<dbReference type="InterPro" id="IPR040097">
    <property type="entry name" value="FAAL/FAAC"/>
</dbReference>
<dbReference type="Gene3D" id="3.40.630.30">
    <property type="match status" value="1"/>
</dbReference>
<feature type="region of interest" description="C-terminal hotdog fold" evidence="11">
    <location>
        <begin position="1844"/>
        <end position="1981"/>
    </location>
</feature>
<dbReference type="PROSITE" id="PS00606">
    <property type="entry name" value="KS3_1"/>
    <property type="match status" value="1"/>
</dbReference>
<comment type="similarity">
    <text evidence="2">Belongs to the ATP-dependent AMP-binding enzyme family.</text>
</comment>
<keyword evidence="4" id="KW-0597">Phosphoprotein</keyword>
<feature type="compositionally biased region" description="Polar residues" evidence="12">
    <location>
        <begin position="1814"/>
        <end position="1823"/>
    </location>
</feature>
<dbReference type="InterPro" id="IPR042099">
    <property type="entry name" value="ANL_N_sf"/>
</dbReference>
<dbReference type="Gene3D" id="3.40.50.1110">
    <property type="entry name" value="SGNH hydrolase"/>
    <property type="match status" value="1"/>
</dbReference>
<proteinExistence type="inferred from homology"/>
<dbReference type="SUPFAM" id="SSF56801">
    <property type="entry name" value="Acetyl-CoA synthetase-like"/>
    <property type="match status" value="1"/>
</dbReference>
<dbReference type="SUPFAM" id="SSF52777">
    <property type="entry name" value="CoA-dependent acyltransferases"/>
    <property type="match status" value="2"/>
</dbReference>
<dbReference type="SUPFAM" id="SSF47336">
    <property type="entry name" value="ACP-like"/>
    <property type="match status" value="2"/>
</dbReference>
<dbReference type="InterPro" id="IPR049552">
    <property type="entry name" value="PKS_DH_N"/>
</dbReference>
<dbReference type="SUPFAM" id="SSF55729">
    <property type="entry name" value="Acyl-CoA N-acyltransferases (Nat)"/>
    <property type="match status" value="1"/>
</dbReference>
<keyword evidence="8" id="KW-0276">Fatty acid metabolism</keyword>
<dbReference type="InterPro" id="IPR057326">
    <property type="entry name" value="KR_dom"/>
</dbReference>
<dbReference type="InterPro" id="IPR020841">
    <property type="entry name" value="PKS_Beta-ketoAc_synthase_dom"/>
</dbReference>
<dbReference type="GO" id="GO:0004315">
    <property type="term" value="F:3-oxoacyl-[acyl-carrier-protein] synthase activity"/>
    <property type="evidence" value="ECO:0007669"/>
    <property type="project" value="UniProtKB-EC"/>
</dbReference>
<evidence type="ECO:0000256" key="7">
    <source>
        <dbReference type="ARBA" id="ARBA00022737"/>
    </source>
</evidence>
<dbReference type="InterPro" id="IPR014031">
    <property type="entry name" value="Ketoacyl_synth_C"/>
</dbReference>
<dbReference type="PROSITE" id="PS51186">
    <property type="entry name" value="GNAT"/>
    <property type="match status" value="1"/>
</dbReference>
<dbReference type="InterPro" id="IPR016181">
    <property type="entry name" value="Acyl_CoA_acyltransferase"/>
</dbReference>
<evidence type="ECO:0000256" key="12">
    <source>
        <dbReference type="SAM" id="MobiDB-lite"/>
    </source>
</evidence>
<dbReference type="GO" id="GO:0006633">
    <property type="term" value="P:fatty acid biosynthetic process"/>
    <property type="evidence" value="ECO:0007669"/>
    <property type="project" value="InterPro"/>
</dbReference>
<dbReference type="SUPFAM" id="SSF51735">
    <property type="entry name" value="NAD(P)-binding Rossmann-fold domains"/>
    <property type="match status" value="2"/>
</dbReference>
<dbReference type="PROSITE" id="PS52019">
    <property type="entry name" value="PKS_MFAS_DH"/>
    <property type="match status" value="1"/>
</dbReference>
<dbReference type="InterPro" id="IPR020807">
    <property type="entry name" value="PKS_DH"/>
</dbReference>
<dbReference type="Gene3D" id="3.30.559.10">
    <property type="entry name" value="Chloramphenicol acetyltransferase-like domain"/>
    <property type="match status" value="1"/>
</dbReference>
<dbReference type="PROSITE" id="PS50075">
    <property type="entry name" value="CARRIER"/>
    <property type="match status" value="2"/>
</dbReference>
<dbReference type="UniPathway" id="UPA00011"/>
<evidence type="ECO:0000313" key="17">
    <source>
        <dbReference type="EMBL" id="SUA77959.1"/>
    </source>
</evidence>